<feature type="non-terminal residue" evidence="1">
    <location>
        <position position="1"/>
    </location>
</feature>
<gene>
    <name evidence="1" type="ORF">S12H4_45259</name>
</gene>
<dbReference type="EMBL" id="BARW01027967">
    <property type="protein sequence ID" value="GAJ07760.1"/>
    <property type="molecule type" value="Genomic_DNA"/>
</dbReference>
<organism evidence="1">
    <name type="scientific">marine sediment metagenome</name>
    <dbReference type="NCBI Taxonomy" id="412755"/>
    <lineage>
        <taxon>unclassified sequences</taxon>
        <taxon>metagenomes</taxon>
        <taxon>ecological metagenomes</taxon>
    </lineage>
</organism>
<evidence type="ECO:0000313" key="1">
    <source>
        <dbReference type="EMBL" id="GAJ07760.1"/>
    </source>
</evidence>
<dbReference type="AlphaFoldDB" id="X1VJ44"/>
<comment type="caution">
    <text evidence="1">The sequence shown here is derived from an EMBL/GenBank/DDBJ whole genome shotgun (WGS) entry which is preliminary data.</text>
</comment>
<proteinExistence type="predicted"/>
<sequence length="49" mass="5437">IENQSGGQYSDVSYDMSANLTPDGRRVTATNNMVFELKFPNVDIKGSIR</sequence>
<reference evidence="1" key="1">
    <citation type="journal article" date="2014" name="Front. Microbiol.">
        <title>High frequency of phylogenetically diverse reductive dehalogenase-homologous genes in deep subseafloor sedimentary metagenomes.</title>
        <authorList>
            <person name="Kawai M."/>
            <person name="Futagami T."/>
            <person name="Toyoda A."/>
            <person name="Takaki Y."/>
            <person name="Nishi S."/>
            <person name="Hori S."/>
            <person name="Arai W."/>
            <person name="Tsubouchi T."/>
            <person name="Morono Y."/>
            <person name="Uchiyama I."/>
            <person name="Ito T."/>
            <person name="Fujiyama A."/>
            <person name="Inagaki F."/>
            <person name="Takami H."/>
        </authorList>
    </citation>
    <scope>NUCLEOTIDE SEQUENCE</scope>
    <source>
        <strain evidence="1">Expedition CK06-06</strain>
    </source>
</reference>
<name>X1VJ44_9ZZZZ</name>
<protein>
    <submittedName>
        <fullName evidence="1">Uncharacterized protein</fullName>
    </submittedName>
</protein>
<accession>X1VJ44</accession>